<dbReference type="CDD" id="cd05489">
    <property type="entry name" value="xylanase_inhibitor_I_like"/>
    <property type="match status" value="1"/>
</dbReference>
<organism evidence="5 6">
    <name type="scientific">Punica granatum</name>
    <name type="common">Pomegranate</name>
    <dbReference type="NCBI Taxonomy" id="22663"/>
    <lineage>
        <taxon>Eukaryota</taxon>
        <taxon>Viridiplantae</taxon>
        <taxon>Streptophyta</taxon>
        <taxon>Embryophyta</taxon>
        <taxon>Tracheophyta</taxon>
        <taxon>Spermatophyta</taxon>
        <taxon>Magnoliopsida</taxon>
        <taxon>eudicotyledons</taxon>
        <taxon>Gunneridae</taxon>
        <taxon>Pentapetalae</taxon>
        <taxon>rosids</taxon>
        <taxon>malvids</taxon>
        <taxon>Myrtales</taxon>
        <taxon>Lythraceae</taxon>
        <taxon>Punica</taxon>
    </lineage>
</organism>
<dbReference type="InterPro" id="IPR033121">
    <property type="entry name" value="PEPTIDASE_A1"/>
</dbReference>
<dbReference type="OrthoDB" id="1904546at2759"/>
<dbReference type="Proteomes" id="UP000233551">
    <property type="component" value="Unassembled WGS sequence"/>
</dbReference>
<evidence type="ECO:0000256" key="1">
    <source>
        <dbReference type="ARBA" id="ARBA00004239"/>
    </source>
</evidence>
<dbReference type="FunFam" id="2.40.70.10:FF:000041">
    <property type="entry name" value="Basic 7S globulin"/>
    <property type="match status" value="1"/>
</dbReference>
<name>A0A2I0K8I7_PUNGR</name>
<dbReference type="GeneID" id="116187072"/>
<keyword evidence="6" id="KW-1185">Reference proteome</keyword>
<dbReference type="InterPro" id="IPR033868">
    <property type="entry name" value="Xylanase_inhibitor_I-like"/>
</dbReference>
<dbReference type="Gene3D" id="2.40.70.10">
    <property type="entry name" value="Acid Proteases"/>
    <property type="match status" value="2"/>
</dbReference>
<dbReference type="InterPro" id="IPR032799">
    <property type="entry name" value="TAXi_C"/>
</dbReference>
<reference evidence="5 6" key="1">
    <citation type="submission" date="2017-11" db="EMBL/GenBank/DDBJ databases">
        <title>De-novo sequencing of pomegranate (Punica granatum L.) genome.</title>
        <authorList>
            <person name="Akparov Z."/>
            <person name="Amiraslanov A."/>
            <person name="Hajiyeva S."/>
            <person name="Abbasov M."/>
            <person name="Kaur K."/>
            <person name="Hamwieh A."/>
            <person name="Solovyev V."/>
            <person name="Salamov A."/>
            <person name="Braich B."/>
            <person name="Kosarev P."/>
            <person name="Mahmoud A."/>
            <person name="Hajiyev E."/>
            <person name="Babayeva S."/>
            <person name="Izzatullayeva V."/>
            <person name="Mammadov A."/>
            <person name="Mammadov A."/>
            <person name="Sharifova S."/>
            <person name="Ojaghi J."/>
            <person name="Eynullazada K."/>
            <person name="Bayramov B."/>
            <person name="Abdulazimova A."/>
            <person name="Shahmuradov I."/>
        </authorList>
    </citation>
    <scope>NUCLEOTIDE SEQUENCE [LARGE SCALE GENOMIC DNA]</scope>
    <source>
        <strain evidence="6">cv. AG2017</strain>
        <tissue evidence="5">Leaf</tissue>
    </source>
</reference>
<dbReference type="InterPro" id="IPR001461">
    <property type="entry name" value="Aspartic_peptidase_A1"/>
</dbReference>
<dbReference type="AlphaFoldDB" id="A0A2I0K8I7"/>
<comment type="subcellular location">
    <subcellularLocation>
        <location evidence="1">Secreted</location>
        <location evidence="1">Extracellular space</location>
    </subcellularLocation>
</comment>
<dbReference type="EMBL" id="PGOL01000855">
    <property type="protein sequence ID" value="PKI64026.1"/>
    <property type="molecule type" value="Genomic_DNA"/>
</dbReference>
<dbReference type="InterPro" id="IPR032861">
    <property type="entry name" value="TAXi_N"/>
</dbReference>
<evidence type="ECO:0000313" key="6">
    <source>
        <dbReference type="Proteomes" id="UP000233551"/>
    </source>
</evidence>
<sequence length="445" mass="47694">MATSTIHPSHLILLSSLLLLSFSSTSSLAQTSFRPKALVLPVTKDISTLQFVTRIHQRTPLVPLSLVVDLGGRHFWVDCDDPSYVSSTYSSPRCRSAQCSLAQTNGCGQCFSLARPGCNNNTCAMGPENSVTRTATGGELASDVVSVLSTDGSNLGRAVRVSQFLFACGSTFLLDGLARGVKGMAGLGRTKISFPSQLSSAFSFRREFAICLPSSTNSTGVIFFGPGPYKFLPNIDASMSLGYTPLLNNPVSTATSYTAGEPSYEYFIDINAIRVEDMPIQLNATLLTINRNGNGGTKISTVVPYTVLEASIFKAVSEVYISKMAGTNVMRVKPVKPFDVCFSSKNIEKTSIGPEAPYIYLTRQNQQPVWAILGSNSLVQVNNEVMCLAFINGGANPTTSIVIGAYQLQDNLLHFDLAKSRVGFSSTLLNVGTSCAKFNFSAIGH</sequence>
<dbReference type="PANTHER" id="PTHR47965">
    <property type="entry name" value="ASPARTYL PROTEASE-RELATED"/>
    <property type="match status" value="1"/>
</dbReference>
<gene>
    <name evidence="5" type="ORF">CRG98_015558</name>
</gene>
<dbReference type="FunFam" id="2.40.70.10:FF:000045">
    <property type="entry name" value="Basic 7S globulin"/>
    <property type="match status" value="1"/>
</dbReference>
<dbReference type="GO" id="GO:0006508">
    <property type="term" value="P:proteolysis"/>
    <property type="evidence" value="ECO:0007669"/>
    <property type="project" value="InterPro"/>
</dbReference>
<dbReference type="GO" id="GO:0004190">
    <property type="term" value="F:aspartic-type endopeptidase activity"/>
    <property type="evidence" value="ECO:0007669"/>
    <property type="project" value="InterPro"/>
</dbReference>
<keyword evidence="4" id="KW-0732">Signal</keyword>
<dbReference type="GO" id="GO:0005576">
    <property type="term" value="C:extracellular region"/>
    <property type="evidence" value="ECO:0007669"/>
    <property type="project" value="UniProtKB-SubCell"/>
</dbReference>
<dbReference type="SUPFAM" id="SSF50630">
    <property type="entry name" value="Acid proteases"/>
    <property type="match status" value="1"/>
</dbReference>
<dbReference type="Pfam" id="PF14541">
    <property type="entry name" value="TAXi_C"/>
    <property type="match status" value="1"/>
</dbReference>
<keyword evidence="3" id="KW-0964">Secreted</keyword>
<evidence type="ECO:0000313" key="5">
    <source>
        <dbReference type="EMBL" id="PKI64026.1"/>
    </source>
</evidence>
<proteinExistence type="inferred from homology"/>
<accession>A0A2I0K8I7</accession>
<evidence type="ECO:0000256" key="4">
    <source>
        <dbReference type="ARBA" id="ARBA00022729"/>
    </source>
</evidence>
<comment type="caution">
    <text evidence="5">The sequence shown here is derived from an EMBL/GenBank/DDBJ whole genome shotgun (WGS) entry which is preliminary data.</text>
</comment>
<dbReference type="STRING" id="22663.A0A2I0K8I7"/>
<comment type="similarity">
    <text evidence="2">Belongs to the peptidase A1 family.</text>
</comment>
<protein>
    <submittedName>
        <fullName evidence="5">Uncharacterized protein</fullName>
    </submittedName>
</protein>
<dbReference type="PANTHER" id="PTHR47965:SF22">
    <property type="entry name" value="EUKARYOTIC ASPARTYL PROTEASE FAMILY PROTEIN"/>
    <property type="match status" value="1"/>
</dbReference>
<evidence type="ECO:0000256" key="2">
    <source>
        <dbReference type="ARBA" id="ARBA00007447"/>
    </source>
</evidence>
<dbReference type="InterPro" id="IPR021109">
    <property type="entry name" value="Peptidase_aspartic_dom_sf"/>
</dbReference>
<dbReference type="PROSITE" id="PS51767">
    <property type="entry name" value="PEPTIDASE_A1"/>
    <property type="match status" value="1"/>
</dbReference>
<evidence type="ECO:0000256" key="3">
    <source>
        <dbReference type="ARBA" id="ARBA00022525"/>
    </source>
</evidence>
<dbReference type="Pfam" id="PF14543">
    <property type="entry name" value="TAXi_N"/>
    <property type="match status" value="1"/>
</dbReference>